<dbReference type="InterPro" id="IPR036388">
    <property type="entry name" value="WH-like_DNA-bd_sf"/>
</dbReference>
<keyword evidence="2" id="KW-1185">Reference proteome</keyword>
<dbReference type="Gene3D" id="1.10.10.10">
    <property type="entry name" value="Winged helix-like DNA-binding domain superfamily/Winged helix DNA-binding domain"/>
    <property type="match status" value="1"/>
</dbReference>
<accession>A0ABR4EUJ8</accession>
<gene>
    <name evidence="1" type="ORF">FJTKL_07340</name>
</gene>
<organism evidence="1 2">
    <name type="scientific">Diaporthe vaccinii</name>
    <dbReference type="NCBI Taxonomy" id="105482"/>
    <lineage>
        <taxon>Eukaryota</taxon>
        <taxon>Fungi</taxon>
        <taxon>Dikarya</taxon>
        <taxon>Ascomycota</taxon>
        <taxon>Pezizomycotina</taxon>
        <taxon>Sordariomycetes</taxon>
        <taxon>Sordariomycetidae</taxon>
        <taxon>Diaporthales</taxon>
        <taxon>Diaporthaceae</taxon>
        <taxon>Diaporthe</taxon>
        <taxon>Diaporthe eres species complex</taxon>
    </lineage>
</organism>
<dbReference type="Proteomes" id="UP001600888">
    <property type="component" value="Unassembled WGS sequence"/>
</dbReference>
<protein>
    <submittedName>
        <fullName evidence="1">Uncharacterized protein</fullName>
    </submittedName>
</protein>
<name>A0ABR4EUJ8_9PEZI</name>
<reference evidence="1 2" key="1">
    <citation type="submission" date="2024-03" db="EMBL/GenBank/DDBJ databases">
        <title>A high-quality draft genome sequence of Diaporthe vaccinii, a causative agent of upright dieback and viscid rot disease in cranberry plants.</title>
        <authorList>
            <person name="Sarrasin M."/>
            <person name="Lang B.F."/>
            <person name="Burger G."/>
        </authorList>
    </citation>
    <scope>NUCLEOTIDE SEQUENCE [LARGE SCALE GENOMIC DNA]</scope>
    <source>
        <strain evidence="1 2">IS7</strain>
    </source>
</reference>
<comment type="caution">
    <text evidence="1">The sequence shown here is derived from an EMBL/GenBank/DDBJ whole genome shotgun (WGS) entry which is preliminary data.</text>
</comment>
<proteinExistence type="predicted"/>
<dbReference type="EMBL" id="JBAWTH010000026">
    <property type="protein sequence ID" value="KAL2286114.1"/>
    <property type="molecule type" value="Genomic_DNA"/>
</dbReference>
<evidence type="ECO:0000313" key="2">
    <source>
        <dbReference type="Proteomes" id="UP001600888"/>
    </source>
</evidence>
<evidence type="ECO:0000313" key="1">
    <source>
        <dbReference type="EMBL" id="KAL2286114.1"/>
    </source>
</evidence>
<sequence>MAKHFGSQLPDGKARCGRCSFCLDGRPAKIRTFSPETVNLDDIKAVLTEIPDRDSPRFLARVAIGAHSPRVRGEGLHRHSLFGAMANCKFGDVLKVFARACGVPIEET</sequence>